<dbReference type="EMBL" id="QQWO01000032">
    <property type="protein sequence ID" value="RSU97490.1"/>
    <property type="molecule type" value="Genomic_DNA"/>
</dbReference>
<dbReference type="InterPro" id="IPR038740">
    <property type="entry name" value="BioF2-like_GNAT_dom"/>
</dbReference>
<sequence>MGAGMQQAQTSERAIEPAIVVGLHDGVPALMDALADCADPHNRFLRAAWYRMAAGEGIATVAGIRVDGTPVAALPTAPLGPALIGARSVPGSYWPFRSVPLDPDTSDEELTAFLADRASISALGPAWRIGPIYASDPATARIKRAAGVAGWTVLTRKLGRTFPFDARDEAWPRRSTRRRLANYERQLTQLGAVTIRHVSGADWNAAVLDDLAAIEAASWVGTGTDGTGAKFLTDAKRAGWLAAVMDPVLAQALSATILSVGGKPAAFSFDLQSGTMQYGIASSYDAQFAAFRPGKIVTAYQLDAARRAGIETIDLGAGDSGYKREMGAVAGPEILDLLIVRNRPAASLLGLRWGAESEIAREAYLAASKLRDTGRDRGDRGRIEALLALGALAAAALTFAE</sequence>
<reference evidence="2 3" key="1">
    <citation type="submission" date="2018-07" db="EMBL/GenBank/DDBJ databases">
        <title>Genomic and Epidemiologic Investigation of an Indolent Hospital Outbreak.</title>
        <authorList>
            <person name="Johnson R.C."/>
            <person name="Deming C."/>
            <person name="Conlan S."/>
            <person name="Zellmer C.J."/>
            <person name="Michelin A.V."/>
            <person name="Lee-Lin S."/>
            <person name="Thomas P.J."/>
            <person name="Park M."/>
            <person name="Weingarten R.A."/>
            <person name="Less J."/>
            <person name="Dekker J.P."/>
            <person name="Frank K.M."/>
            <person name="Musser K.A."/>
            <person name="Mcquiston J.R."/>
            <person name="Henderson D.K."/>
            <person name="Lau A.F."/>
            <person name="Palmore T.N."/>
            <person name="Segre J.A."/>
        </authorList>
    </citation>
    <scope>NUCLEOTIDE SEQUENCE [LARGE SCALE GENOMIC DNA]</scope>
    <source>
        <strain evidence="2 3">SK-NIH.Env10_0317</strain>
    </source>
</reference>
<evidence type="ECO:0000313" key="2">
    <source>
        <dbReference type="EMBL" id="RSU97490.1"/>
    </source>
</evidence>
<protein>
    <submittedName>
        <fullName evidence="2">GNAT family N-acetyltransferase</fullName>
    </submittedName>
</protein>
<dbReference type="AlphaFoldDB" id="A0AAJ4RZI0"/>
<organism evidence="2 3">
    <name type="scientific">Sphingomonas koreensis</name>
    <dbReference type="NCBI Taxonomy" id="93064"/>
    <lineage>
        <taxon>Bacteria</taxon>
        <taxon>Pseudomonadati</taxon>
        <taxon>Pseudomonadota</taxon>
        <taxon>Alphaproteobacteria</taxon>
        <taxon>Sphingomonadales</taxon>
        <taxon>Sphingomonadaceae</taxon>
        <taxon>Sphingomonas</taxon>
    </lineage>
</organism>
<feature type="domain" description="BioF2-like acetyltransferase" evidence="1">
    <location>
        <begin position="174"/>
        <end position="324"/>
    </location>
</feature>
<proteinExistence type="predicted"/>
<dbReference type="InterPro" id="IPR016181">
    <property type="entry name" value="Acyl_CoA_acyltransferase"/>
</dbReference>
<dbReference type="Pfam" id="PF13480">
    <property type="entry name" value="Acetyltransf_6"/>
    <property type="match status" value="1"/>
</dbReference>
<accession>A0AAJ4RZI0</accession>
<dbReference type="SUPFAM" id="SSF55729">
    <property type="entry name" value="Acyl-CoA N-acyltransferases (Nat)"/>
    <property type="match status" value="1"/>
</dbReference>
<name>A0AAJ4RZI0_9SPHN</name>
<evidence type="ECO:0000313" key="3">
    <source>
        <dbReference type="Proteomes" id="UP000286681"/>
    </source>
</evidence>
<comment type="caution">
    <text evidence="2">The sequence shown here is derived from an EMBL/GenBank/DDBJ whole genome shotgun (WGS) entry which is preliminary data.</text>
</comment>
<evidence type="ECO:0000259" key="1">
    <source>
        <dbReference type="Pfam" id="PF13480"/>
    </source>
</evidence>
<gene>
    <name evidence="2" type="ORF">CA257_22350</name>
</gene>
<dbReference type="Proteomes" id="UP000286681">
    <property type="component" value="Unassembled WGS sequence"/>
</dbReference>